<organism evidence="1 2">
    <name type="scientific">Methylomonas lenta</name>
    <dbReference type="NCBI Taxonomy" id="980561"/>
    <lineage>
        <taxon>Bacteria</taxon>
        <taxon>Pseudomonadati</taxon>
        <taxon>Pseudomonadota</taxon>
        <taxon>Gammaproteobacteria</taxon>
        <taxon>Methylococcales</taxon>
        <taxon>Methylococcaceae</taxon>
        <taxon>Methylomonas</taxon>
    </lineage>
</organism>
<accession>A0A177N9E8</accession>
<dbReference type="AlphaFoldDB" id="A0A177N9E8"/>
<proteinExistence type="predicted"/>
<protein>
    <submittedName>
        <fullName evidence="1">Uncharacterized protein</fullName>
    </submittedName>
</protein>
<dbReference type="RefSeq" id="WP_198159335.1">
    <property type="nucleotide sequence ID" value="NZ_LUUI01000107.1"/>
</dbReference>
<dbReference type="STRING" id="980561.A1359_10240"/>
<gene>
    <name evidence="1" type="ORF">A1359_10240</name>
</gene>
<evidence type="ECO:0000313" key="1">
    <source>
        <dbReference type="EMBL" id="OAI14666.1"/>
    </source>
</evidence>
<dbReference type="Proteomes" id="UP000078476">
    <property type="component" value="Unassembled WGS sequence"/>
</dbReference>
<evidence type="ECO:0000313" key="2">
    <source>
        <dbReference type="Proteomes" id="UP000078476"/>
    </source>
</evidence>
<name>A0A177N9E8_9GAMM</name>
<keyword evidence="2" id="KW-1185">Reference proteome</keyword>
<reference evidence="1 2" key="1">
    <citation type="submission" date="2016-03" db="EMBL/GenBank/DDBJ databases">
        <authorList>
            <person name="Ploux O."/>
        </authorList>
    </citation>
    <scope>NUCLEOTIDE SEQUENCE [LARGE SCALE GENOMIC DNA]</scope>
    <source>
        <strain evidence="1 2">R-45370</strain>
    </source>
</reference>
<comment type="caution">
    <text evidence="1">The sequence shown here is derived from an EMBL/GenBank/DDBJ whole genome shotgun (WGS) entry which is preliminary data.</text>
</comment>
<sequence length="173" mass="19047">MLSAIELPIDVEAELGEKSATVAKLIKLGKASGPIVDNFKKIQSNQGDQAAFEFLRIEADGFHATPYGHCINSFTVDPCPKNLECFAGCRHLTATNLPEHIKNLKVLENKYEIALSDLAARPNETMGYNNQILHATIRLDNIRKLLKTPTGEHVFPDGADFSKINNSKSVLDD</sequence>
<dbReference type="EMBL" id="LUUI01000107">
    <property type="protein sequence ID" value="OAI14666.1"/>
    <property type="molecule type" value="Genomic_DNA"/>
</dbReference>